<organism evidence="2 3">
    <name type="scientific">Breznakia pachnodae</name>
    <dbReference type="NCBI Taxonomy" id="265178"/>
    <lineage>
        <taxon>Bacteria</taxon>
        <taxon>Bacillati</taxon>
        <taxon>Bacillota</taxon>
        <taxon>Erysipelotrichia</taxon>
        <taxon>Erysipelotrichales</taxon>
        <taxon>Erysipelotrichaceae</taxon>
        <taxon>Breznakia</taxon>
    </lineage>
</organism>
<comment type="caution">
    <text evidence="2">The sequence shown here is derived from an EMBL/GenBank/DDBJ whole genome shotgun (WGS) entry which is preliminary data.</text>
</comment>
<dbReference type="PANTHER" id="PTHR43784">
    <property type="entry name" value="GDSL-LIKE LIPASE/ACYLHYDROLASE, PUTATIVE (AFU_ORTHOLOGUE AFUA_2G00820)-RELATED"/>
    <property type="match status" value="1"/>
</dbReference>
<dbReference type="Proteomes" id="UP001230220">
    <property type="component" value="Unassembled WGS sequence"/>
</dbReference>
<dbReference type="PANTHER" id="PTHR43784:SF2">
    <property type="entry name" value="GDSL-LIKE LIPASE_ACYLHYDROLASE, PUTATIVE (AFU_ORTHOLOGUE AFUA_2G00820)-RELATED"/>
    <property type="match status" value="1"/>
</dbReference>
<name>A0ABU0E090_9FIRM</name>
<sequence>MKKWFTTWAQAHVDATVFSKEVEDITFQTSIKMNISGEKPRIIWSGRYNTEDVEIKQAIVIVRNRLYELTSHGNSCLIVSKGDQLICDEIDVIVEKGEEIEIRFYILKGKLSSGNDLIKTNKSIQGDYTKTLNFEVNNGDEVLNIKYQPLMLLSRVDVYSETIKAKSVVVFGDSNTFNSRWTIPLQKKLSSYNNEISIINMGISGNRLLRNTGYPGYGELFGEAGICRFDWDVMELENISLLIVALGGNDLYQPGTQNGPDNNELPTVGEMMDGYRKLIMKAKLKGIKVVGCTIYPFGEIEHMDEDRRKLWMKINEEILASDDLDCVIDLSSVLMDKCTGELKKEYESGDGLHLNDKGGEVLAEYIVKRLESQKIINVER</sequence>
<dbReference type="Pfam" id="PF13472">
    <property type="entry name" value="Lipase_GDSL_2"/>
    <property type="match status" value="1"/>
</dbReference>
<dbReference type="InterPro" id="IPR036514">
    <property type="entry name" value="SGNH_hydro_sf"/>
</dbReference>
<dbReference type="RefSeq" id="WP_307406085.1">
    <property type="nucleotide sequence ID" value="NZ_JAUSUR010000001.1"/>
</dbReference>
<evidence type="ECO:0000313" key="3">
    <source>
        <dbReference type="Proteomes" id="UP001230220"/>
    </source>
</evidence>
<dbReference type="InterPro" id="IPR013830">
    <property type="entry name" value="SGNH_hydro"/>
</dbReference>
<evidence type="ECO:0000259" key="1">
    <source>
        <dbReference type="Pfam" id="PF13472"/>
    </source>
</evidence>
<reference evidence="2 3" key="1">
    <citation type="submission" date="2023-07" db="EMBL/GenBank/DDBJ databases">
        <title>Genomic Encyclopedia of Type Strains, Phase IV (KMG-IV): sequencing the most valuable type-strain genomes for metagenomic binning, comparative biology and taxonomic classification.</title>
        <authorList>
            <person name="Goeker M."/>
        </authorList>
    </citation>
    <scope>NUCLEOTIDE SEQUENCE [LARGE SCALE GENOMIC DNA]</scope>
    <source>
        <strain evidence="2 3">DSM 16784</strain>
    </source>
</reference>
<proteinExistence type="predicted"/>
<keyword evidence="3" id="KW-1185">Reference proteome</keyword>
<dbReference type="InterPro" id="IPR053140">
    <property type="entry name" value="GDSL_Rv0518-like"/>
</dbReference>
<accession>A0ABU0E090</accession>
<dbReference type="Gene3D" id="3.40.50.1110">
    <property type="entry name" value="SGNH hydrolase"/>
    <property type="match status" value="1"/>
</dbReference>
<gene>
    <name evidence="2" type="ORF">J2S15_001030</name>
</gene>
<evidence type="ECO:0000313" key="2">
    <source>
        <dbReference type="EMBL" id="MDQ0360299.1"/>
    </source>
</evidence>
<dbReference type="EMBL" id="JAUSUR010000001">
    <property type="protein sequence ID" value="MDQ0360299.1"/>
    <property type="molecule type" value="Genomic_DNA"/>
</dbReference>
<feature type="domain" description="SGNH hydrolase-type esterase" evidence="1">
    <location>
        <begin position="170"/>
        <end position="358"/>
    </location>
</feature>
<dbReference type="SUPFAM" id="SSF52266">
    <property type="entry name" value="SGNH hydrolase"/>
    <property type="match status" value="1"/>
</dbReference>
<protein>
    <submittedName>
        <fullName evidence="2">Lysophospholipase L1-like esterase</fullName>
    </submittedName>
</protein>